<dbReference type="PANTHER" id="PTHR45913:SF5">
    <property type="entry name" value="GENERAL TRANSCRIPTION FACTOR II-I REPEAT DOMAIN-CONTAINING PROTEIN 2A-LIKE PROTEIN"/>
    <property type="match status" value="1"/>
</dbReference>
<evidence type="ECO:0000313" key="2">
    <source>
        <dbReference type="Proteomes" id="UP000887116"/>
    </source>
</evidence>
<organism evidence="1 2">
    <name type="scientific">Trichonephila clavata</name>
    <name type="common">Joro spider</name>
    <name type="synonym">Nephila clavata</name>
    <dbReference type="NCBI Taxonomy" id="2740835"/>
    <lineage>
        <taxon>Eukaryota</taxon>
        <taxon>Metazoa</taxon>
        <taxon>Ecdysozoa</taxon>
        <taxon>Arthropoda</taxon>
        <taxon>Chelicerata</taxon>
        <taxon>Arachnida</taxon>
        <taxon>Araneae</taxon>
        <taxon>Araneomorphae</taxon>
        <taxon>Entelegynae</taxon>
        <taxon>Araneoidea</taxon>
        <taxon>Nephilidae</taxon>
        <taxon>Trichonephila</taxon>
    </lineage>
</organism>
<proteinExistence type="predicted"/>
<name>A0A8X6IRT7_TRICU</name>
<keyword evidence="2" id="KW-1185">Reference proteome</keyword>
<reference evidence="1" key="1">
    <citation type="submission" date="2020-07" db="EMBL/GenBank/DDBJ databases">
        <title>Multicomponent nature underlies the extraordinary mechanical properties of spider dragline silk.</title>
        <authorList>
            <person name="Kono N."/>
            <person name="Nakamura H."/>
            <person name="Mori M."/>
            <person name="Yoshida Y."/>
            <person name="Ohtoshi R."/>
            <person name="Malay A.D."/>
            <person name="Moran D.A.P."/>
            <person name="Tomita M."/>
            <person name="Numata K."/>
            <person name="Arakawa K."/>
        </authorList>
    </citation>
    <scope>NUCLEOTIDE SEQUENCE</scope>
</reference>
<accession>A0A8X6IRT7</accession>
<sequence length="185" mass="21259">MGKFLLFYSCKRQSYNLTVKTCNLKTYYEQKQGEIDEVIVGERKGYLQSLKNNLTSKQYIFQKKTAQSDGIVSVSFRVPNIISNNMKPFTDGNYTKDCLIVTVEELYRKKLNIFTQISLSRQTVERGIERISSEICASLNTITTSFVYFSLALDETLDLNDITEELLEFVSLKGQSPEEILRILS</sequence>
<evidence type="ECO:0000313" key="1">
    <source>
        <dbReference type="EMBL" id="GFR27304.1"/>
    </source>
</evidence>
<dbReference type="EMBL" id="BMAO01038816">
    <property type="protein sequence ID" value="GFR27304.1"/>
    <property type="molecule type" value="Genomic_DNA"/>
</dbReference>
<comment type="caution">
    <text evidence="1">The sequence shown here is derived from an EMBL/GenBank/DDBJ whole genome shotgun (WGS) entry which is preliminary data.</text>
</comment>
<protein>
    <submittedName>
        <fullName evidence="1">Transposase</fullName>
    </submittedName>
</protein>
<dbReference type="AlphaFoldDB" id="A0A8X6IRT7"/>
<dbReference type="Proteomes" id="UP000887116">
    <property type="component" value="Unassembled WGS sequence"/>
</dbReference>
<gene>
    <name evidence="1" type="ORF">TNCT_87791</name>
</gene>
<dbReference type="PANTHER" id="PTHR45913">
    <property type="entry name" value="EPM2A-INTERACTING PROTEIN 1"/>
    <property type="match status" value="1"/>
</dbReference>